<evidence type="ECO:0000256" key="4">
    <source>
        <dbReference type="RuleBase" id="RU000481"/>
    </source>
</evidence>
<dbReference type="InterPro" id="IPR015421">
    <property type="entry name" value="PyrdxlP-dep_Trfase_major"/>
</dbReference>
<proteinExistence type="inferred from homology"/>
<dbReference type="PANTHER" id="PTHR42832:SF3">
    <property type="entry name" value="L-GLUTAMINE--4-(METHYLSULFANYL)-2-OXOBUTANOATE AMINOTRANSFERASE"/>
    <property type="match status" value="1"/>
</dbReference>
<evidence type="ECO:0000256" key="1">
    <source>
        <dbReference type="ARBA" id="ARBA00001933"/>
    </source>
</evidence>
<keyword evidence="3 4" id="KW-0808">Transferase</keyword>
<protein>
    <recommendedName>
        <fullName evidence="4">Aminotransferase</fullName>
        <ecNumber evidence="4">2.6.1.-</ecNumber>
    </recommendedName>
</protein>
<evidence type="ECO:0000259" key="5">
    <source>
        <dbReference type="Pfam" id="PF00155"/>
    </source>
</evidence>
<dbReference type="InterPro" id="IPR015422">
    <property type="entry name" value="PyrdxlP-dep_Trfase_small"/>
</dbReference>
<dbReference type="InterPro" id="IPR004839">
    <property type="entry name" value="Aminotransferase_I/II_large"/>
</dbReference>
<dbReference type="EMBL" id="CP030041">
    <property type="protein sequence ID" value="AWW29917.1"/>
    <property type="molecule type" value="Genomic_DNA"/>
</dbReference>
<comment type="similarity">
    <text evidence="4">Belongs to the class-I pyridoxal-phosphate-dependent aminotransferase family.</text>
</comment>
<dbReference type="InterPro" id="IPR050881">
    <property type="entry name" value="LL-DAP_aminotransferase"/>
</dbReference>
<dbReference type="GO" id="GO:0008483">
    <property type="term" value="F:transaminase activity"/>
    <property type="evidence" value="ECO:0007669"/>
    <property type="project" value="UniProtKB-KW"/>
</dbReference>
<dbReference type="PANTHER" id="PTHR42832">
    <property type="entry name" value="AMINO ACID AMINOTRANSFERASE"/>
    <property type="match status" value="1"/>
</dbReference>
<evidence type="ECO:0000313" key="6">
    <source>
        <dbReference type="EMBL" id="AWW29917.1"/>
    </source>
</evidence>
<comment type="cofactor">
    <cofactor evidence="1 4">
        <name>pyridoxal 5'-phosphate</name>
        <dbReference type="ChEBI" id="CHEBI:597326"/>
    </cofactor>
</comment>
<evidence type="ECO:0000256" key="2">
    <source>
        <dbReference type="ARBA" id="ARBA00022576"/>
    </source>
</evidence>
<keyword evidence="2 4" id="KW-0032">Aminotransferase</keyword>
<dbReference type="PROSITE" id="PS00105">
    <property type="entry name" value="AA_TRANSFER_CLASS_1"/>
    <property type="match status" value="1"/>
</dbReference>
<gene>
    <name evidence="6" type="ORF">DN752_07170</name>
</gene>
<dbReference type="Pfam" id="PF00155">
    <property type="entry name" value="Aminotran_1_2"/>
    <property type="match status" value="1"/>
</dbReference>
<evidence type="ECO:0000256" key="3">
    <source>
        <dbReference type="ARBA" id="ARBA00022679"/>
    </source>
</evidence>
<organism evidence="6 7">
    <name type="scientific">Echinicola strongylocentroti</name>
    <dbReference type="NCBI Taxonomy" id="1795355"/>
    <lineage>
        <taxon>Bacteria</taxon>
        <taxon>Pseudomonadati</taxon>
        <taxon>Bacteroidota</taxon>
        <taxon>Cytophagia</taxon>
        <taxon>Cytophagales</taxon>
        <taxon>Cyclobacteriaceae</taxon>
        <taxon>Echinicola</taxon>
    </lineage>
</organism>
<feature type="domain" description="Aminotransferase class I/classII large" evidence="5">
    <location>
        <begin position="33"/>
        <end position="379"/>
    </location>
</feature>
<dbReference type="RefSeq" id="WP_112783314.1">
    <property type="nucleotide sequence ID" value="NZ_CP030041.1"/>
</dbReference>
<dbReference type="Gene3D" id="3.90.1150.10">
    <property type="entry name" value="Aspartate Aminotransferase, domain 1"/>
    <property type="match status" value="1"/>
</dbReference>
<dbReference type="AlphaFoldDB" id="A0A2Z4IGT2"/>
<evidence type="ECO:0000313" key="7">
    <source>
        <dbReference type="Proteomes" id="UP000248688"/>
    </source>
</evidence>
<dbReference type="OrthoDB" id="9802328at2"/>
<keyword evidence="7" id="KW-1185">Reference proteome</keyword>
<accession>A0A2Z4IGT2</accession>
<reference evidence="6 7" key="1">
    <citation type="submission" date="2018-06" db="EMBL/GenBank/DDBJ databases">
        <title>Echinicola strongylocentroti sp. nov., isolated from a sea urchin Strongylocentrotus intermedius.</title>
        <authorList>
            <person name="Bae S.S."/>
        </authorList>
    </citation>
    <scope>NUCLEOTIDE SEQUENCE [LARGE SCALE GENOMIC DNA]</scope>
    <source>
        <strain evidence="6 7">MEBiC08714</strain>
    </source>
</reference>
<dbReference type="Proteomes" id="UP000248688">
    <property type="component" value="Chromosome"/>
</dbReference>
<dbReference type="InterPro" id="IPR004838">
    <property type="entry name" value="NHTrfase_class1_PyrdxlP-BS"/>
</dbReference>
<dbReference type="GO" id="GO:0030170">
    <property type="term" value="F:pyridoxal phosphate binding"/>
    <property type="evidence" value="ECO:0007669"/>
    <property type="project" value="InterPro"/>
</dbReference>
<dbReference type="InterPro" id="IPR015424">
    <property type="entry name" value="PyrdxlP-dep_Trfase"/>
</dbReference>
<dbReference type="EC" id="2.6.1.-" evidence="4"/>
<dbReference type="KEGG" id="est:DN752_07170"/>
<name>A0A2Z4IGT2_9BACT</name>
<dbReference type="SUPFAM" id="SSF53383">
    <property type="entry name" value="PLP-dependent transferases"/>
    <property type="match status" value="1"/>
</dbReference>
<sequence length="386" mass="42946">MIVPADRLGNVKEYYFSKKLREVAQLKAEGHPIINMGIGSPDLAPHQDVIDALNTASQLPTAHGYQSYQGIPALREAIAGFYQKNYSVSLSPTNEILPMMGSKEAIMHISLAYLNSGDKVLIPNPGYPTYSSVTELVGAKAVFYDLKGENQWLPDFDQLETLASTGIKLMWVNYPHMPTGANAPKQTLEKLVAFAKRHQILLVNDNPYSFILTNEPESILSIDGAKDIALELNSLSKTFNMPGWRVGMLCGQATYVQEVLKVKSNMDSGMFLGIQEGAIAALNLDKSWFETMDAVYQRRREAVWKLAERVGAICERNSSGMFVWAKLADQTDPMALVNKLLYENHIFITPGDIFGSNGHGYIRFSLCIPENLIQKAFDRVNSSWTK</sequence>
<dbReference type="Gene3D" id="3.40.640.10">
    <property type="entry name" value="Type I PLP-dependent aspartate aminotransferase-like (Major domain)"/>
    <property type="match status" value="1"/>
</dbReference>
<dbReference type="CDD" id="cd00609">
    <property type="entry name" value="AAT_like"/>
    <property type="match status" value="1"/>
</dbReference>